<evidence type="ECO:0000313" key="1">
    <source>
        <dbReference type="EMBL" id="SVB98506.1"/>
    </source>
</evidence>
<protein>
    <submittedName>
        <fullName evidence="1">Uncharacterized protein</fullName>
    </submittedName>
</protein>
<proteinExistence type="predicted"/>
<organism evidence="1">
    <name type="scientific">marine metagenome</name>
    <dbReference type="NCBI Taxonomy" id="408172"/>
    <lineage>
        <taxon>unclassified sequences</taxon>
        <taxon>metagenomes</taxon>
        <taxon>ecological metagenomes</taxon>
    </lineage>
</organism>
<dbReference type="EMBL" id="UINC01067130">
    <property type="protein sequence ID" value="SVB98506.1"/>
    <property type="molecule type" value="Genomic_DNA"/>
</dbReference>
<accession>A0A382IFX1</accession>
<name>A0A382IFX1_9ZZZZ</name>
<reference evidence="1" key="1">
    <citation type="submission" date="2018-05" db="EMBL/GenBank/DDBJ databases">
        <authorList>
            <person name="Lanie J.A."/>
            <person name="Ng W.-L."/>
            <person name="Kazmierczak K.M."/>
            <person name="Andrzejewski T.M."/>
            <person name="Davidsen T.M."/>
            <person name="Wayne K.J."/>
            <person name="Tettelin H."/>
            <person name="Glass J.I."/>
            <person name="Rusch D."/>
            <person name="Podicherti R."/>
            <person name="Tsui H.-C.T."/>
            <person name="Winkler M.E."/>
        </authorList>
    </citation>
    <scope>NUCLEOTIDE SEQUENCE</scope>
</reference>
<dbReference type="AlphaFoldDB" id="A0A382IFX1"/>
<sequence length="23" mass="2812">MGKYHQKFSNRTVIMVQLWFVKA</sequence>
<gene>
    <name evidence="1" type="ORF">METZ01_LOCUS251360</name>
</gene>